<dbReference type="InterPro" id="IPR036291">
    <property type="entry name" value="NAD(P)-bd_dom_sf"/>
</dbReference>
<name>A0A1G6TQD0_9ACTN</name>
<gene>
    <name evidence="1" type="ORF">SAMN05216505_106294</name>
</gene>
<dbReference type="RefSeq" id="WP_280519580.1">
    <property type="nucleotide sequence ID" value="NZ_FMZK01000006.1"/>
</dbReference>
<reference evidence="2" key="1">
    <citation type="submission" date="2016-10" db="EMBL/GenBank/DDBJ databases">
        <authorList>
            <person name="Varghese N."/>
            <person name="Submissions S."/>
        </authorList>
    </citation>
    <scope>NUCLEOTIDE SEQUENCE [LARGE SCALE GENOMIC DNA]</scope>
    <source>
        <strain evidence="2">CGMCC 4.3504</strain>
    </source>
</reference>
<evidence type="ECO:0000313" key="2">
    <source>
        <dbReference type="Proteomes" id="UP000182100"/>
    </source>
</evidence>
<evidence type="ECO:0000313" key="1">
    <source>
        <dbReference type="EMBL" id="SDD31313.1"/>
    </source>
</evidence>
<proteinExistence type="predicted"/>
<organism evidence="1 2">
    <name type="scientific">Streptomyces prasinopilosus</name>
    <dbReference type="NCBI Taxonomy" id="67344"/>
    <lineage>
        <taxon>Bacteria</taxon>
        <taxon>Bacillati</taxon>
        <taxon>Actinomycetota</taxon>
        <taxon>Actinomycetes</taxon>
        <taxon>Kitasatosporales</taxon>
        <taxon>Streptomycetaceae</taxon>
        <taxon>Streptomyces</taxon>
    </lineage>
</organism>
<accession>A0A1G6TQD0</accession>
<keyword evidence="2" id="KW-1185">Reference proteome</keyword>
<dbReference type="Gene3D" id="3.40.50.720">
    <property type="entry name" value="NAD(P)-binding Rossmann-like Domain"/>
    <property type="match status" value="1"/>
</dbReference>
<dbReference type="SUPFAM" id="SSF51735">
    <property type="entry name" value="NAD(P)-binding Rossmann-fold domains"/>
    <property type="match status" value="1"/>
</dbReference>
<evidence type="ECO:0008006" key="3">
    <source>
        <dbReference type="Google" id="ProtNLM"/>
    </source>
</evidence>
<dbReference type="EMBL" id="FMZK01000006">
    <property type="protein sequence ID" value="SDD31313.1"/>
    <property type="molecule type" value="Genomic_DNA"/>
</dbReference>
<sequence length="41" mass="4107">MNVLIAGAGRLGARIARVLAASDGDVAPVDTDEARLDVPCG</sequence>
<dbReference type="AlphaFoldDB" id="A0A1G6TQD0"/>
<protein>
    <recommendedName>
        <fullName evidence="3">Trk system potassium uptake protein TrkA</fullName>
    </recommendedName>
</protein>
<dbReference type="Proteomes" id="UP000182100">
    <property type="component" value="Unassembled WGS sequence"/>
</dbReference>